<dbReference type="GO" id="GO:0016117">
    <property type="term" value="P:carotenoid biosynthetic process"/>
    <property type="evidence" value="ECO:0007669"/>
    <property type="project" value="UniProtKB-KW"/>
</dbReference>
<protein>
    <submittedName>
        <fullName evidence="10">Lycopene cyclase domain-containing protein</fullName>
    </submittedName>
</protein>
<evidence type="ECO:0000256" key="6">
    <source>
        <dbReference type="ARBA" id="ARBA00023136"/>
    </source>
</evidence>
<feature type="transmembrane region" description="Helical" evidence="8">
    <location>
        <begin position="204"/>
        <end position="225"/>
    </location>
</feature>
<keyword evidence="4" id="KW-0125">Carotenoid biosynthesis</keyword>
<feature type="transmembrane region" description="Helical" evidence="8">
    <location>
        <begin position="107"/>
        <end position="124"/>
    </location>
</feature>
<feature type="transmembrane region" description="Helical" evidence="8">
    <location>
        <begin position="6"/>
        <end position="23"/>
    </location>
</feature>
<name>A0A556MUW8_9SPHI</name>
<dbReference type="NCBIfam" id="TIGR03462">
    <property type="entry name" value="CarR_dom_SF"/>
    <property type="match status" value="1"/>
</dbReference>
<keyword evidence="6 8" id="KW-0472">Membrane</keyword>
<dbReference type="Proteomes" id="UP000318733">
    <property type="component" value="Unassembled WGS sequence"/>
</dbReference>
<sequence length="231" mass="26528">MKYTYLLIDLFSVLFPFAFSFHPKLKFYKNWFAFFPAVCISGLIFIVWDMYFTNLKVWGFNPDYLTGIYVGNLPLEEVLFFFCIPYACVFTYACLPLKYSSKSITRWLSALLIAGSLVMSIVFHRYAYTFSAFTVLGILIILAQFVLRVGWLLRFYQTYLVLLVPFMLVNGPLTGTGLAAPVVWYNPSQMMGLRILTIPFEDTFYGMALILLNLLIYNAIGASRLSARPLL</sequence>
<evidence type="ECO:0000256" key="7">
    <source>
        <dbReference type="ARBA" id="ARBA00023235"/>
    </source>
</evidence>
<comment type="subcellular location">
    <subcellularLocation>
        <location evidence="1">Membrane</location>
        <topology evidence="1">Multi-pass membrane protein</topology>
    </subcellularLocation>
</comment>
<comment type="pathway">
    <text evidence="2">Carotenoid biosynthesis.</text>
</comment>
<feature type="domain" description="Lycopene cyclase" evidence="9">
    <location>
        <begin position="126"/>
        <end position="218"/>
    </location>
</feature>
<evidence type="ECO:0000256" key="2">
    <source>
        <dbReference type="ARBA" id="ARBA00004829"/>
    </source>
</evidence>
<keyword evidence="7" id="KW-0413">Isomerase</keyword>
<feature type="transmembrane region" description="Helical" evidence="8">
    <location>
        <begin position="130"/>
        <end position="147"/>
    </location>
</feature>
<keyword evidence="11" id="KW-1185">Reference proteome</keyword>
<dbReference type="RefSeq" id="WP_144247307.1">
    <property type="nucleotide sequence ID" value="NZ_VLPK01000001.1"/>
</dbReference>
<reference evidence="10 11" key="1">
    <citation type="submission" date="2019-07" db="EMBL/GenBank/DDBJ databases">
        <authorList>
            <person name="Huq M.A."/>
        </authorList>
    </citation>
    <scope>NUCLEOTIDE SEQUENCE [LARGE SCALE GENOMIC DNA]</scope>
    <source>
        <strain evidence="10 11">MAH-19</strain>
    </source>
</reference>
<evidence type="ECO:0000256" key="3">
    <source>
        <dbReference type="ARBA" id="ARBA00022692"/>
    </source>
</evidence>
<evidence type="ECO:0000259" key="9">
    <source>
        <dbReference type="Pfam" id="PF18916"/>
    </source>
</evidence>
<evidence type="ECO:0000313" key="11">
    <source>
        <dbReference type="Proteomes" id="UP000318733"/>
    </source>
</evidence>
<dbReference type="AlphaFoldDB" id="A0A556MUW8"/>
<comment type="caution">
    <text evidence="10">The sequence shown here is derived from an EMBL/GenBank/DDBJ whole genome shotgun (WGS) entry which is preliminary data.</text>
</comment>
<keyword evidence="3 8" id="KW-0812">Transmembrane</keyword>
<gene>
    <name evidence="10" type="ORF">FO440_06005</name>
</gene>
<evidence type="ECO:0000256" key="8">
    <source>
        <dbReference type="SAM" id="Phobius"/>
    </source>
</evidence>
<dbReference type="GO" id="GO:0016020">
    <property type="term" value="C:membrane"/>
    <property type="evidence" value="ECO:0007669"/>
    <property type="project" value="UniProtKB-SubCell"/>
</dbReference>
<feature type="transmembrane region" description="Helical" evidence="8">
    <location>
        <begin position="78"/>
        <end position="95"/>
    </location>
</feature>
<dbReference type="GO" id="GO:0016872">
    <property type="term" value="F:intramolecular lyase activity"/>
    <property type="evidence" value="ECO:0007669"/>
    <property type="project" value="InterPro"/>
</dbReference>
<feature type="transmembrane region" description="Helical" evidence="8">
    <location>
        <begin position="30"/>
        <end position="48"/>
    </location>
</feature>
<evidence type="ECO:0000256" key="4">
    <source>
        <dbReference type="ARBA" id="ARBA00022746"/>
    </source>
</evidence>
<organism evidence="10 11">
    <name type="scientific">Mucilaginibacter corticis</name>
    <dbReference type="NCBI Taxonomy" id="2597670"/>
    <lineage>
        <taxon>Bacteria</taxon>
        <taxon>Pseudomonadati</taxon>
        <taxon>Bacteroidota</taxon>
        <taxon>Sphingobacteriia</taxon>
        <taxon>Sphingobacteriales</taxon>
        <taxon>Sphingobacteriaceae</taxon>
        <taxon>Mucilaginibacter</taxon>
    </lineage>
</organism>
<keyword evidence="5 8" id="KW-1133">Transmembrane helix</keyword>
<dbReference type="GO" id="GO:0045436">
    <property type="term" value="F:lycopene beta cyclase activity"/>
    <property type="evidence" value="ECO:0007669"/>
    <property type="project" value="UniProtKB-ARBA"/>
</dbReference>
<dbReference type="InterPro" id="IPR017825">
    <property type="entry name" value="Lycopene_cyclase_dom"/>
</dbReference>
<evidence type="ECO:0000256" key="5">
    <source>
        <dbReference type="ARBA" id="ARBA00022989"/>
    </source>
</evidence>
<dbReference type="OrthoDB" id="5195186at2"/>
<accession>A0A556MUW8</accession>
<proteinExistence type="predicted"/>
<evidence type="ECO:0000256" key="1">
    <source>
        <dbReference type="ARBA" id="ARBA00004141"/>
    </source>
</evidence>
<evidence type="ECO:0000313" key="10">
    <source>
        <dbReference type="EMBL" id="TSJ43741.1"/>
    </source>
</evidence>
<dbReference type="Pfam" id="PF18916">
    <property type="entry name" value="Lycopene_cyc"/>
    <property type="match status" value="2"/>
</dbReference>
<feature type="domain" description="Lycopene cyclase" evidence="9">
    <location>
        <begin position="3"/>
        <end position="95"/>
    </location>
</feature>
<dbReference type="EMBL" id="VLPK01000001">
    <property type="protein sequence ID" value="TSJ43741.1"/>
    <property type="molecule type" value="Genomic_DNA"/>
</dbReference>
<feature type="transmembrane region" description="Helical" evidence="8">
    <location>
        <begin position="159"/>
        <end position="184"/>
    </location>
</feature>